<organism evidence="1 2">
    <name type="scientific">Virgibacillus necropolis</name>
    <dbReference type="NCBI Taxonomy" id="163877"/>
    <lineage>
        <taxon>Bacteria</taxon>
        <taxon>Bacillati</taxon>
        <taxon>Bacillota</taxon>
        <taxon>Bacilli</taxon>
        <taxon>Bacillales</taxon>
        <taxon>Bacillaceae</taxon>
        <taxon>Virgibacillus</taxon>
    </lineage>
</organism>
<dbReference type="Pfam" id="PF11392">
    <property type="entry name" value="AllH"/>
    <property type="match status" value="1"/>
</dbReference>
<evidence type="ECO:0008006" key="3">
    <source>
        <dbReference type="Google" id="ProtNLM"/>
    </source>
</evidence>
<gene>
    <name evidence="1" type="ORF">CFK40_17790</name>
</gene>
<sequence length="317" mass="34988">MVYSKIGKSYSDNSGSLRIVARGMSASINQILHENPKGTVHSVFNTSFNLLFGERLVHVGSIENGFSPFGIGLNEQDARDLTHQTSRSQQVSWDTFSPTLIFTGGRSISLNYATPTNHLLQPRKFNRAVLKTNLECVINKLLEDNWLTGFVQTDGDQQIIMNYLLSSPTSGGGSNHPTVREMAKLESLAQGERLLIPEKVFDFWIGRGLGLTPSGDDLITGMCAMLSVLEGTSGRIKKQLKSYLLEKGLKRTTPIGCEYLLYAADKQYHTHLIDMCEVMLKPDKADLLRALEEMKKIGHTSGADTLIGLLLGIKTVL</sequence>
<accession>A0A221MGG7</accession>
<reference evidence="1 2" key="1">
    <citation type="journal article" date="2003" name="Int. J. Syst. Evol. Microbiol.">
        <title>Virgibacillus carmonensis sp. nov., Virgibacillus necropolis sp. nov. and Virgibacillus picturae sp. nov., three novel species isolated from deteriorated mural paintings, transfer of the species of the genus salibacillus to Virgibacillus, as Virgibacillus marismortui comb. nov. and Virgibacillus salexigens comb. nov., and emended description of the genus Virgibacillus.</title>
        <authorList>
            <person name="Heyrman J."/>
            <person name="Logan N.A."/>
            <person name="Busse H.J."/>
            <person name="Balcaen A."/>
            <person name="Lebbe L."/>
            <person name="Rodriguez-Diaz M."/>
            <person name="Swings J."/>
            <person name="De Vos P."/>
        </authorList>
    </citation>
    <scope>NUCLEOTIDE SEQUENCE [LARGE SCALE GENOMIC DNA]</scope>
    <source>
        <strain evidence="1 2">LMG 19488</strain>
    </source>
</reference>
<evidence type="ECO:0000313" key="1">
    <source>
        <dbReference type="EMBL" id="ASN06735.1"/>
    </source>
</evidence>
<dbReference type="AlphaFoldDB" id="A0A221MGG7"/>
<dbReference type="RefSeq" id="WP_089533731.1">
    <property type="nucleotide sequence ID" value="NZ_CP022437.1"/>
</dbReference>
<dbReference type="InterPro" id="IPR021530">
    <property type="entry name" value="AllH-like"/>
</dbReference>
<dbReference type="Proteomes" id="UP000204391">
    <property type="component" value="Chromosome"/>
</dbReference>
<dbReference type="EMBL" id="CP022437">
    <property type="protein sequence ID" value="ASN06735.1"/>
    <property type="molecule type" value="Genomic_DNA"/>
</dbReference>
<keyword evidence="2" id="KW-1185">Reference proteome</keyword>
<dbReference type="KEGG" id="vne:CFK40_17790"/>
<protein>
    <recommendedName>
        <fullName evidence="3">DUF2877 domain-containing protein</fullName>
    </recommendedName>
</protein>
<dbReference type="OrthoDB" id="4933449at2"/>
<name>A0A221MGG7_9BACI</name>
<evidence type="ECO:0000313" key="2">
    <source>
        <dbReference type="Proteomes" id="UP000204391"/>
    </source>
</evidence>
<proteinExistence type="predicted"/>